<name>A0A3M0JZ51_HIRRU</name>
<keyword evidence="2" id="KW-1185">Reference proteome</keyword>
<sequence>MVLPGQNFQSSIKLYLWTKLLAGQNIGLRVVTSMSPTFTRQGTTSRAPRVGIHTPCNQNFGDFGICFPPEIEFGDFELEVWDFGVCTPWNLEYWDLGICTICKQNFGICTPLQEEFQHFGSRTPWKRNFGILE</sequence>
<protein>
    <submittedName>
        <fullName evidence="1">Uncharacterized protein</fullName>
    </submittedName>
</protein>
<dbReference type="AlphaFoldDB" id="A0A3M0JZ51"/>
<proteinExistence type="predicted"/>
<evidence type="ECO:0000313" key="1">
    <source>
        <dbReference type="EMBL" id="RMC04150.1"/>
    </source>
</evidence>
<accession>A0A3M0JZ51</accession>
<comment type="caution">
    <text evidence="1">The sequence shown here is derived from an EMBL/GenBank/DDBJ whole genome shotgun (WGS) entry which is preliminary data.</text>
</comment>
<dbReference type="EMBL" id="QRBI01000127">
    <property type="protein sequence ID" value="RMC04150.1"/>
    <property type="molecule type" value="Genomic_DNA"/>
</dbReference>
<organism evidence="1 2">
    <name type="scientific">Hirundo rustica rustica</name>
    <dbReference type="NCBI Taxonomy" id="333673"/>
    <lineage>
        <taxon>Eukaryota</taxon>
        <taxon>Metazoa</taxon>
        <taxon>Chordata</taxon>
        <taxon>Craniata</taxon>
        <taxon>Vertebrata</taxon>
        <taxon>Euteleostomi</taxon>
        <taxon>Archelosauria</taxon>
        <taxon>Archosauria</taxon>
        <taxon>Dinosauria</taxon>
        <taxon>Saurischia</taxon>
        <taxon>Theropoda</taxon>
        <taxon>Coelurosauria</taxon>
        <taxon>Aves</taxon>
        <taxon>Neognathae</taxon>
        <taxon>Neoaves</taxon>
        <taxon>Telluraves</taxon>
        <taxon>Australaves</taxon>
        <taxon>Passeriformes</taxon>
        <taxon>Sylvioidea</taxon>
        <taxon>Hirundinidae</taxon>
        <taxon>Hirundo</taxon>
    </lineage>
</organism>
<reference evidence="1 2" key="1">
    <citation type="submission" date="2018-07" db="EMBL/GenBank/DDBJ databases">
        <title>A high quality draft genome assembly of the barn swallow (H. rustica rustica).</title>
        <authorList>
            <person name="Formenti G."/>
            <person name="Chiara M."/>
            <person name="Poveda L."/>
            <person name="Francoijs K.-J."/>
            <person name="Bonisoli-Alquati A."/>
            <person name="Canova L."/>
            <person name="Gianfranceschi L."/>
            <person name="Horner D.S."/>
            <person name="Saino N."/>
        </authorList>
    </citation>
    <scope>NUCLEOTIDE SEQUENCE [LARGE SCALE GENOMIC DNA]</scope>
    <source>
        <strain evidence="1">Chelidonia</strain>
        <tissue evidence="1">Blood</tissue>
    </source>
</reference>
<evidence type="ECO:0000313" key="2">
    <source>
        <dbReference type="Proteomes" id="UP000269221"/>
    </source>
</evidence>
<gene>
    <name evidence="1" type="ORF">DUI87_19488</name>
</gene>
<dbReference type="Proteomes" id="UP000269221">
    <property type="component" value="Unassembled WGS sequence"/>
</dbReference>